<dbReference type="PROSITE" id="PS50297">
    <property type="entry name" value="ANK_REP_REGION"/>
    <property type="match status" value="1"/>
</dbReference>
<evidence type="ECO:0000256" key="1">
    <source>
        <dbReference type="ARBA" id="ARBA00022737"/>
    </source>
</evidence>
<dbReference type="SUPFAM" id="SSF48403">
    <property type="entry name" value="Ankyrin repeat"/>
    <property type="match status" value="1"/>
</dbReference>
<feature type="repeat" description="ANK" evidence="3">
    <location>
        <begin position="43"/>
        <end position="75"/>
    </location>
</feature>
<evidence type="ECO:0000313" key="5">
    <source>
        <dbReference type="Proteomes" id="UP001374803"/>
    </source>
</evidence>
<keyword evidence="1" id="KW-0677">Repeat</keyword>
<sequence length="183" mass="19899">MSKKTIKNLFQAIEDGNIDLVKQIIGVDADALECEGVGKVMFSGKTPLIYALQCGQTNIALFLLENHANANAKMSDSWRWPTLHFAVRTAVSVDSKPEDLHVLERMLTFGADPNATDAFGNTALDRSLLDYKKDCDAWKVIQVLVDAGANQANVGGSKMTTRELVSTNPHAFSSKVRSIMGIG</sequence>
<keyword evidence="2 3" id="KW-0040">ANK repeat</keyword>
<dbReference type="InterPro" id="IPR050745">
    <property type="entry name" value="Multifunctional_regulatory"/>
</dbReference>
<organism evidence="4 5">
    <name type="scientific">Pendulispora rubella</name>
    <dbReference type="NCBI Taxonomy" id="2741070"/>
    <lineage>
        <taxon>Bacteria</taxon>
        <taxon>Pseudomonadati</taxon>
        <taxon>Myxococcota</taxon>
        <taxon>Myxococcia</taxon>
        <taxon>Myxococcales</taxon>
        <taxon>Sorangiineae</taxon>
        <taxon>Pendulisporaceae</taxon>
        <taxon>Pendulispora</taxon>
    </lineage>
</organism>
<evidence type="ECO:0000256" key="2">
    <source>
        <dbReference type="ARBA" id="ARBA00023043"/>
    </source>
</evidence>
<dbReference type="Proteomes" id="UP001374803">
    <property type="component" value="Chromosome"/>
</dbReference>
<keyword evidence="5" id="KW-1185">Reference proteome</keyword>
<dbReference type="SMART" id="SM00248">
    <property type="entry name" value="ANK"/>
    <property type="match status" value="3"/>
</dbReference>
<dbReference type="Gene3D" id="1.25.40.20">
    <property type="entry name" value="Ankyrin repeat-containing domain"/>
    <property type="match status" value="1"/>
</dbReference>
<dbReference type="RefSeq" id="WP_394834459.1">
    <property type="nucleotide sequence ID" value="NZ_CP089929.1"/>
</dbReference>
<evidence type="ECO:0000313" key="4">
    <source>
        <dbReference type="EMBL" id="WXB04815.1"/>
    </source>
</evidence>
<dbReference type="InterPro" id="IPR036770">
    <property type="entry name" value="Ankyrin_rpt-contain_sf"/>
</dbReference>
<reference evidence="4" key="1">
    <citation type="submission" date="2021-12" db="EMBL/GenBank/DDBJ databases">
        <title>Discovery of the Pendulisporaceae a myxobacterial family with distinct sporulation behavior and unique specialized metabolism.</title>
        <authorList>
            <person name="Garcia R."/>
            <person name="Popoff A."/>
            <person name="Bader C.D."/>
            <person name="Loehr J."/>
            <person name="Walesch S."/>
            <person name="Walt C."/>
            <person name="Boldt J."/>
            <person name="Bunk B."/>
            <person name="Haeckl F.J.F.P.J."/>
            <person name="Gunesch A.P."/>
            <person name="Birkelbach J."/>
            <person name="Nuebel U."/>
            <person name="Pietschmann T."/>
            <person name="Bach T."/>
            <person name="Mueller R."/>
        </authorList>
    </citation>
    <scope>NUCLEOTIDE SEQUENCE</scope>
    <source>
        <strain evidence="4">MSr11367</strain>
    </source>
</reference>
<protein>
    <submittedName>
        <fullName evidence="4">Ankyrin repeat domain-containing protein</fullName>
    </submittedName>
</protein>
<dbReference type="Pfam" id="PF12796">
    <property type="entry name" value="Ank_2"/>
    <property type="match status" value="1"/>
</dbReference>
<dbReference type="PANTHER" id="PTHR24189:SF50">
    <property type="entry name" value="ANKYRIN REPEAT AND SOCS BOX PROTEIN 2"/>
    <property type="match status" value="1"/>
</dbReference>
<name>A0ABZ2L6K7_9BACT</name>
<dbReference type="InterPro" id="IPR002110">
    <property type="entry name" value="Ankyrin_rpt"/>
</dbReference>
<evidence type="ECO:0000256" key="3">
    <source>
        <dbReference type="PROSITE-ProRule" id="PRU00023"/>
    </source>
</evidence>
<accession>A0ABZ2L6K7</accession>
<dbReference type="EMBL" id="CP089983">
    <property type="protein sequence ID" value="WXB04815.1"/>
    <property type="molecule type" value="Genomic_DNA"/>
</dbReference>
<gene>
    <name evidence="4" type="ORF">LVJ94_48975</name>
</gene>
<dbReference type="PANTHER" id="PTHR24189">
    <property type="entry name" value="MYOTROPHIN"/>
    <property type="match status" value="1"/>
</dbReference>
<proteinExistence type="predicted"/>
<dbReference type="PROSITE" id="PS50088">
    <property type="entry name" value="ANK_REPEAT"/>
    <property type="match status" value="1"/>
</dbReference>